<dbReference type="InterPro" id="IPR006183">
    <property type="entry name" value="Pgluconate_DH"/>
</dbReference>
<dbReference type="PANTHER" id="PTHR11811">
    <property type="entry name" value="6-PHOSPHOGLUCONATE DEHYDROGENASE"/>
    <property type="match status" value="1"/>
</dbReference>
<dbReference type="InterPro" id="IPR008927">
    <property type="entry name" value="6-PGluconate_DH-like_C_sf"/>
</dbReference>
<sequence length="337" mass="36680">MWAARQGPPGPGWPPRSKRWATDPELTSQRSATMQIGMIGLGRMGGNMVTRLLRHGHQVVAFDHSQEAVQKAVEGGAEGAGSLEELADKLRETPRIFWVMVPAGDPTSQTIKKLSELGHQGDVVIDGGNTNWKLAMQDAEVLKERGLRYLDAGTSGGIWGLQNGYSLMIGGRDDAYQHCEPIFQALAPEGGGLVHTGPEGSGHFVKMVHNGIEYALMQAYAEGFHIMQAAEHFPGMDMGAIAEAWREGSVVRSWLLDLIADGLAKDPGLEGIKGYVEDTGEGRWTVLAAVEQAVPSPTITMALYERFRSRLEDTFSDRMLAMMRNQFGGHAVKSTRP</sequence>
<dbReference type="Gene3D" id="1.10.1040.10">
    <property type="entry name" value="N-(1-d-carboxylethyl)-l-norvaline Dehydrogenase, domain 2"/>
    <property type="match status" value="1"/>
</dbReference>
<dbReference type="Proteomes" id="UP000620075">
    <property type="component" value="Unassembled WGS sequence"/>
</dbReference>
<organism evidence="6 7">
    <name type="scientific">Candidatus Dormiibacter inghamiae</name>
    <dbReference type="NCBI Taxonomy" id="3127013"/>
    <lineage>
        <taxon>Bacteria</taxon>
        <taxon>Bacillati</taxon>
        <taxon>Candidatus Dormiibacterota</taxon>
        <taxon>Candidatus Dormibacteria</taxon>
        <taxon>Candidatus Dormibacterales</taxon>
        <taxon>Candidatus Dormibacteraceae</taxon>
        <taxon>Candidatus Dormiibacter</taxon>
    </lineage>
</organism>
<evidence type="ECO:0000256" key="4">
    <source>
        <dbReference type="SAM" id="MobiDB-lite"/>
    </source>
</evidence>
<evidence type="ECO:0000256" key="1">
    <source>
        <dbReference type="ARBA" id="ARBA00008419"/>
    </source>
</evidence>
<dbReference type="GO" id="GO:0006098">
    <property type="term" value="P:pentose-phosphate shunt"/>
    <property type="evidence" value="ECO:0007669"/>
    <property type="project" value="InterPro"/>
</dbReference>
<evidence type="ECO:0000313" key="7">
    <source>
        <dbReference type="Proteomes" id="UP000620075"/>
    </source>
</evidence>
<evidence type="ECO:0000313" key="6">
    <source>
        <dbReference type="EMBL" id="MBJ7604603.1"/>
    </source>
</evidence>
<evidence type="ECO:0000259" key="5">
    <source>
        <dbReference type="SMART" id="SM01350"/>
    </source>
</evidence>
<dbReference type="Pfam" id="PF00393">
    <property type="entry name" value="6PGD"/>
    <property type="match status" value="1"/>
</dbReference>
<dbReference type="PRINTS" id="PR00076">
    <property type="entry name" value="6PGDHDRGNASE"/>
</dbReference>
<dbReference type="InterPro" id="IPR006114">
    <property type="entry name" value="6PGDH_C"/>
</dbReference>
<gene>
    <name evidence="6" type="primary">gnd</name>
    <name evidence="6" type="ORF">JF888_15720</name>
</gene>
<comment type="caution">
    <text evidence="6">The sequence shown here is derived from an EMBL/GenBank/DDBJ whole genome shotgun (WGS) entry which is preliminary data.</text>
</comment>
<dbReference type="Gene3D" id="3.40.50.720">
    <property type="entry name" value="NAD(P)-binding Rossmann-like Domain"/>
    <property type="match status" value="1"/>
</dbReference>
<dbReference type="PROSITE" id="PS00895">
    <property type="entry name" value="3_HYDROXYISOBUT_DH"/>
    <property type="match status" value="1"/>
</dbReference>
<dbReference type="InterPro" id="IPR004849">
    <property type="entry name" value="6DGDH_YqeC"/>
</dbReference>
<dbReference type="EMBL" id="JAEKNQ010000060">
    <property type="protein sequence ID" value="MBJ7604603.1"/>
    <property type="molecule type" value="Genomic_DNA"/>
</dbReference>
<dbReference type="GO" id="GO:0050661">
    <property type="term" value="F:NADP binding"/>
    <property type="evidence" value="ECO:0007669"/>
    <property type="project" value="InterPro"/>
</dbReference>
<keyword evidence="3" id="KW-0311">Gluconate utilization</keyword>
<dbReference type="NCBIfam" id="TIGR00872">
    <property type="entry name" value="gnd_rel"/>
    <property type="match status" value="1"/>
</dbReference>
<evidence type="ECO:0000256" key="2">
    <source>
        <dbReference type="ARBA" id="ARBA00023002"/>
    </source>
</evidence>
<feature type="region of interest" description="Disordered" evidence="4">
    <location>
        <begin position="1"/>
        <end position="28"/>
    </location>
</feature>
<dbReference type="GO" id="GO:0004616">
    <property type="term" value="F:phosphogluconate dehydrogenase (decarboxylating) activity"/>
    <property type="evidence" value="ECO:0007669"/>
    <property type="project" value="InterPro"/>
</dbReference>
<dbReference type="InterPro" id="IPR036291">
    <property type="entry name" value="NAD(P)-bd_dom_sf"/>
</dbReference>
<feature type="domain" description="6-phosphogluconate dehydrogenase C-terminal" evidence="5">
    <location>
        <begin position="202"/>
        <end position="331"/>
    </location>
</feature>
<dbReference type="SMART" id="SM01350">
    <property type="entry name" value="6PGD"/>
    <property type="match status" value="1"/>
</dbReference>
<dbReference type="NCBIfam" id="NF007161">
    <property type="entry name" value="PRK09599.1"/>
    <property type="match status" value="1"/>
</dbReference>
<protein>
    <submittedName>
        <fullName evidence="6">Decarboxylating 6-phosphogluconate dehydrogenase</fullName>
    </submittedName>
</protein>
<dbReference type="InterPro" id="IPR002204">
    <property type="entry name" value="3-OH-isobutyrate_DH-rel_CS"/>
</dbReference>
<dbReference type="InterPro" id="IPR013328">
    <property type="entry name" value="6PGD_dom2"/>
</dbReference>
<evidence type="ECO:0000256" key="3">
    <source>
        <dbReference type="ARBA" id="ARBA00023064"/>
    </source>
</evidence>
<dbReference type="AlphaFoldDB" id="A0A934KKW4"/>
<dbReference type="InterPro" id="IPR006115">
    <property type="entry name" value="6PGDH_NADP-bd"/>
</dbReference>
<dbReference type="GO" id="GO:0016054">
    <property type="term" value="P:organic acid catabolic process"/>
    <property type="evidence" value="ECO:0007669"/>
    <property type="project" value="UniProtKB-ARBA"/>
</dbReference>
<keyword evidence="2" id="KW-0560">Oxidoreductase</keyword>
<proteinExistence type="inferred from homology"/>
<accession>A0A934KKW4</accession>
<reference evidence="6 7" key="1">
    <citation type="submission" date="2020-10" db="EMBL/GenBank/DDBJ databases">
        <title>Ca. Dormibacterota MAGs.</title>
        <authorList>
            <person name="Montgomery K."/>
        </authorList>
    </citation>
    <scope>NUCLEOTIDE SEQUENCE [LARGE SCALE GENOMIC DNA]</scope>
    <source>
        <strain evidence="6">SC8811_S16_3</strain>
    </source>
</reference>
<dbReference type="GO" id="GO:0019521">
    <property type="term" value="P:D-gluconate metabolic process"/>
    <property type="evidence" value="ECO:0007669"/>
    <property type="project" value="UniProtKB-KW"/>
</dbReference>
<dbReference type="Pfam" id="PF03446">
    <property type="entry name" value="NAD_binding_2"/>
    <property type="match status" value="1"/>
</dbReference>
<name>A0A934KKW4_9BACT</name>
<dbReference type="SUPFAM" id="SSF48179">
    <property type="entry name" value="6-phosphogluconate dehydrogenase C-terminal domain-like"/>
    <property type="match status" value="1"/>
</dbReference>
<dbReference type="SUPFAM" id="SSF51735">
    <property type="entry name" value="NAD(P)-binding Rossmann-fold domains"/>
    <property type="match status" value="1"/>
</dbReference>
<comment type="similarity">
    <text evidence="1">Belongs to the 6-phosphogluconate dehydrogenase family.</text>
</comment>